<comment type="similarity">
    <text evidence="1">Belongs to the short-chain dehydrogenases/reductases (SDR) family.</text>
</comment>
<dbReference type="Pfam" id="PF13561">
    <property type="entry name" value="adh_short_C2"/>
    <property type="match status" value="1"/>
</dbReference>
<dbReference type="PROSITE" id="PS00061">
    <property type="entry name" value="ADH_SHORT"/>
    <property type="match status" value="1"/>
</dbReference>
<evidence type="ECO:0000256" key="1">
    <source>
        <dbReference type="ARBA" id="ARBA00006484"/>
    </source>
</evidence>
<keyword evidence="3" id="KW-0560">Oxidoreductase</keyword>
<dbReference type="Proteomes" id="UP001596098">
    <property type="component" value="Unassembled WGS sequence"/>
</dbReference>
<dbReference type="EC" id="1.1.1.100" evidence="3"/>
<organism evidence="3 4">
    <name type="scientific">Nocardioides yefusunii</name>
    <dbReference type="NCBI Taxonomy" id="2500546"/>
    <lineage>
        <taxon>Bacteria</taxon>
        <taxon>Bacillati</taxon>
        <taxon>Actinomycetota</taxon>
        <taxon>Actinomycetes</taxon>
        <taxon>Propionibacteriales</taxon>
        <taxon>Nocardioidaceae</taxon>
        <taxon>Nocardioides</taxon>
    </lineage>
</organism>
<dbReference type="PANTHER" id="PTHR42760">
    <property type="entry name" value="SHORT-CHAIN DEHYDROGENASES/REDUCTASES FAMILY MEMBER"/>
    <property type="match status" value="1"/>
</dbReference>
<gene>
    <name evidence="3" type="primary">fabG</name>
    <name evidence="3" type="ORF">ACFPWU_04155</name>
</gene>
<dbReference type="EMBL" id="JBHSQI010000002">
    <property type="protein sequence ID" value="MFC6152860.1"/>
    <property type="molecule type" value="Genomic_DNA"/>
</dbReference>
<dbReference type="PANTHER" id="PTHR42760:SF40">
    <property type="entry name" value="3-OXOACYL-[ACYL-CARRIER-PROTEIN] REDUCTASE, CHLOROPLASTIC"/>
    <property type="match status" value="1"/>
</dbReference>
<dbReference type="SMART" id="SM00822">
    <property type="entry name" value="PKS_KR"/>
    <property type="match status" value="1"/>
</dbReference>
<dbReference type="NCBIfam" id="NF004198">
    <property type="entry name" value="PRK05653.1-3"/>
    <property type="match status" value="1"/>
</dbReference>
<dbReference type="GO" id="GO:0004316">
    <property type="term" value="F:3-oxoacyl-[acyl-carrier-protein] reductase (NADPH) activity"/>
    <property type="evidence" value="ECO:0007669"/>
    <property type="project" value="UniProtKB-EC"/>
</dbReference>
<dbReference type="InterPro" id="IPR036291">
    <property type="entry name" value="NAD(P)-bd_dom_sf"/>
</dbReference>
<evidence type="ECO:0000313" key="3">
    <source>
        <dbReference type="EMBL" id="MFC6152860.1"/>
    </source>
</evidence>
<comment type="caution">
    <text evidence="3">The sequence shown here is derived from an EMBL/GenBank/DDBJ whole genome shotgun (WGS) entry which is preliminary data.</text>
</comment>
<dbReference type="InterPro" id="IPR002347">
    <property type="entry name" value="SDR_fam"/>
</dbReference>
<dbReference type="InterPro" id="IPR057326">
    <property type="entry name" value="KR_dom"/>
</dbReference>
<dbReference type="SUPFAM" id="SSF51735">
    <property type="entry name" value="NAD(P)-binding Rossmann-fold domains"/>
    <property type="match status" value="1"/>
</dbReference>
<name>A0ABW1QW66_9ACTN</name>
<evidence type="ECO:0000259" key="2">
    <source>
        <dbReference type="SMART" id="SM00822"/>
    </source>
</evidence>
<sequence length="265" mass="27222">MSTPPTTPARVPAGSLLLEGRTAVVTGAAQGLGLATARRFAEHGAHVLIADVDAEAAHLATKGLADARLGPGQVLAAGCDVTDDASVRAALDAAVAATGRLDVVVNNAGITRDASMRRMSEEMFTQVLDVHLRGTWLGTKHASDVMAALGHGGAIVNVSSISGKVGMFGQTNYSAAKAGIIGLSKAAAKEVAKHRIRVNVVQPGLVRTPMTEAMPPAAWEQKMAEIPLGRAGEPDEVADVVLFLASPMSSYLTGNVVEVAGGRFM</sequence>
<dbReference type="PRINTS" id="PR00081">
    <property type="entry name" value="GDHRDH"/>
</dbReference>
<evidence type="ECO:0000313" key="4">
    <source>
        <dbReference type="Proteomes" id="UP001596098"/>
    </source>
</evidence>
<proteinExistence type="inferred from homology"/>
<dbReference type="Gene3D" id="3.40.50.720">
    <property type="entry name" value="NAD(P)-binding Rossmann-like Domain"/>
    <property type="match status" value="1"/>
</dbReference>
<feature type="domain" description="Ketoreductase" evidence="2">
    <location>
        <begin position="21"/>
        <end position="209"/>
    </location>
</feature>
<protein>
    <submittedName>
        <fullName evidence="3">3-oxoacyl-ACP reductase FabG</fullName>
        <ecNumber evidence="3">1.1.1.100</ecNumber>
    </submittedName>
</protein>
<dbReference type="InterPro" id="IPR020904">
    <property type="entry name" value="Sc_DH/Rdtase_CS"/>
</dbReference>
<dbReference type="PRINTS" id="PR00080">
    <property type="entry name" value="SDRFAMILY"/>
</dbReference>
<reference evidence="4" key="1">
    <citation type="journal article" date="2019" name="Int. J. Syst. Evol. Microbiol.">
        <title>The Global Catalogue of Microorganisms (GCM) 10K type strain sequencing project: providing services to taxonomists for standard genome sequencing and annotation.</title>
        <authorList>
            <consortium name="The Broad Institute Genomics Platform"/>
            <consortium name="The Broad Institute Genome Sequencing Center for Infectious Disease"/>
            <person name="Wu L."/>
            <person name="Ma J."/>
        </authorList>
    </citation>
    <scope>NUCLEOTIDE SEQUENCE [LARGE SCALE GENOMIC DNA]</scope>
    <source>
        <strain evidence="4">DFY28</strain>
    </source>
</reference>
<dbReference type="RefSeq" id="WP_128219509.1">
    <property type="nucleotide sequence ID" value="NZ_CP034929.1"/>
</dbReference>
<dbReference type="NCBIfam" id="NF005559">
    <property type="entry name" value="PRK07231.1"/>
    <property type="match status" value="1"/>
</dbReference>
<accession>A0ABW1QW66</accession>
<dbReference type="NCBIfam" id="NF009466">
    <property type="entry name" value="PRK12826.1-2"/>
    <property type="match status" value="1"/>
</dbReference>
<keyword evidence="4" id="KW-1185">Reference proteome</keyword>